<dbReference type="GO" id="GO:0005737">
    <property type="term" value="C:cytoplasm"/>
    <property type="evidence" value="ECO:0007669"/>
    <property type="project" value="UniProtKB-SubCell"/>
</dbReference>
<keyword evidence="2 3" id="KW-0143">Chaperone</keyword>
<dbReference type="AlphaFoldDB" id="H1Y7Y1"/>
<proteinExistence type="inferred from homology"/>
<keyword evidence="1 3" id="KW-0996">Nickel insertion</keyword>
<sequence length="228" mass="24981">MSAELLHLLQLADPTLPIGGFSHSSGLETYVQAGIVNDAASAKSFVVEMLTQNLQYTDAALMSLAYNAAINNDIEQLLLLDAECTAVKLPQEMRQASQKLGTRLLKIFQPFCGSGMINQYKTAIDTKQTNGNYCISFGLIAATLQIPKQEALTGFYYNAAMGMITNCVKLIPLGQQDGQQLLFAIKPLLTSLTALSMHPDRDLIGLCCPGFDVRCMQHEDLYSRLYMS</sequence>
<dbReference type="PANTHER" id="PTHR33620:SF1">
    <property type="entry name" value="UREASE ACCESSORY PROTEIN F"/>
    <property type="match status" value="1"/>
</dbReference>
<protein>
    <recommendedName>
        <fullName evidence="3">Urease accessory protein UreF</fullName>
    </recommendedName>
</protein>
<reference evidence="4" key="1">
    <citation type="submission" date="2011-09" db="EMBL/GenBank/DDBJ databases">
        <title>The permanent draft genome of Mucilaginibacter paludis DSM 18603.</title>
        <authorList>
            <consortium name="US DOE Joint Genome Institute (JGI-PGF)"/>
            <person name="Lucas S."/>
            <person name="Han J."/>
            <person name="Lapidus A."/>
            <person name="Bruce D."/>
            <person name="Goodwin L."/>
            <person name="Pitluck S."/>
            <person name="Peters L."/>
            <person name="Kyrpides N."/>
            <person name="Mavromatis K."/>
            <person name="Ivanova N."/>
            <person name="Mikhailova N."/>
            <person name="Held B."/>
            <person name="Detter J.C."/>
            <person name="Tapia R."/>
            <person name="Han C."/>
            <person name="Land M."/>
            <person name="Hauser L."/>
            <person name="Markowitz V."/>
            <person name="Cheng J.-F."/>
            <person name="Hugenholtz P."/>
            <person name="Woyke T."/>
            <person name="Wu D."/>
            <person name="Tindall B."/>
            <person name="Brambilla E."/>
            <person name="Klenk H.-P."/>
            <person name="Eisen J.A."/>
        </authorList>
    </citation>
    <scope>NUCLEOTIDE SEQUENCE [LARGE SCALE GENOMIC DNA]</scope>
    <source>
        <strain evidence="4">DSM 18603</strain>
    </source>
</reference>
<keyword evidence="5" id="KW-1185">Reference proteome</keyword>
<dbReference type="Proteomes" id="UP000002774">
    <property type="component" value="Chromosome"/>
</dbReference>
<dbReference type="HAMAP" id="MF_01385">
    <property type="entry name" value="UreF"/>
    <property type="match status" value="1"/>
</dbReference>
<dbReference type="Pfam" id="PF01730">
    <property type="entry name" value="UreF"/>
    <property type="match status" value="1"/>
</dbReference>
<dbReference type="InterPro" id="IPR002639">
    <property type="entry name" value="UreF"/>
</dbReference>
<keyword evidence="3" id="KW-0963">Cytoplasm</keyword>
<dbReference type="GO" id="GO:0016151">
    <property type="term" value="F:nickel cation binding"/>
    <property type="evidence" value="ECO:0007669"/>
    <property type="project" value="UniProtKB-UniRule"/>
</dbReference>
<evidence type="ECO:0000313" key="5">
    <source>
        <dbReference type="Proteomes" id="UP000002774"/>
    </source>
</evidence>
<name>H1Y7Y1_9SPHI</name>
<dbReference type="InterPro" id="IPR038277">
    <property type="entry name" value="UreF_sf"/>
</dbReference>
<dbReference type="PIRSF" id="PIRSF009467">
    <property type="entry name" value="Ureas_acces_UreF"/>
    <property type="match status" value="1"/>
</dbReference>
<evidence type="ECO:0000256" key="1">
    <source>
        <dbReference type="ARBA" id="ARBA00022988"/>
    </source>
</evidence>
<dbReference type="RefSeq" id="WP_008512225.1">
    <property type="nucleotide sequence ID" value="NZ_CM001403.1"/>
</dbReference>
<evidence type="ECO:0000256" key="3">
    <source>
        <dbReference type="HAMAP-Rule" id="MF_01385"/>
    </source>
</evidence>
<dbReference type="HOGENOM" id="CLU_049215_4_2_10"/>
<dbReference type="Gene3D" id="1.10.4190.10">
    <property type="entry name" value="Urease accessory protein UreF"/>
    <property type="match status" value="1"/>
</dbReference>
<comment type="similarity">
    <text evidence="3">Belongs to the UreF family.</text>
</comment>
<gene>
    <name evidence="3" type="primary">ureF</name>
    <name evidence="4" type="ORF">Mucpa_6414</name>
</gene>
<comment type="subunit">
    <text evidence="3">UreD, UreF and UreG form a complex that acts as a GTP-hydrolysis-dependent molecular chaperone, activating the urease apoprotein by helping to assemble the nickel containing metallocenter of UreC. The UreE protein probably delivers the nickel.</text>
</comment>
<evidence type="ECO:0000313" key="4">
    <source>
        <dbReference type="EMBL" id="EHQ30467.1"/>
    </source>
</evidence>
<dbReference type="STRING" id="714943.Mucpa_6414"/>
<dbReference type="PANTHER" id="PTHR33620">
    <property type="entry name" value="UREASE ACCESSORY PROTEIN F"/>
    <property type="match status" value="1"/>
</dbReference>
<comment type="subcellular location">
    <subcellularLocation>
        <location evidence="3">Cytoplasm</location>
    </subcellularLocation>
</comment>
<organism evidence="4 5">
    <name type="scientific">Mucilaginibacter paludis DSM 18603</name>
    <dbReference type="NCBI Taxonomy" id="714943"/>
    <lineage>
        <taxon>Bacteria</taxon>
        <taxon>Pseudomonadati</taxon>
        <taxon>Bacteroidota</taxon>
        <taxon>Sphingobacteriia</taxon>
        <taxon>Sphingobacteriales</taxon>
        <taxon>Sphingobacteriaceae</taxon>
        <taxon>Mucilaginibacter</taxon>
    </lineage>
</organism>
<dbReference type="EMBL" id="CM001403">
    <property type="protein sequence ID" value="EHQ30467.1"/>
    <property type="molecule type" value="Genomic_DNA"/>
</dbReference>
<dbReference type="eggNOG" id="COG0830">
    <property type="taxonomic scope" value="Bacteria"/>
</dbReference>
<comment type="function">
    <text evidence="3">Required for maturation of urease via the functional incorporation of the urease nickel metallocenter.</text>
</comment>
<evidence type="ECO:0000256" key="2">
    <source>
        <dbReference type="ARBA" id="ARBA00023186"/>
    </source>
</evidence>
<accession>H1Y7Y1</accession>
<dbReference type="OrthoDB" id="9798772at2"/>